<feature type="transmembrane region" description="Helical" evidence="17">
    <location>
        <begin position="552"/>
        <end position="573"/>
    </location>
</feature>
<evidence type="ECO:0000313" key="21">
    <source>
        <dbReference type="EMBL" id="KAK4114869.1"/>
    </source>
</evidence>
<dbReference type="GO" id="GO:0006508">
    <property type="term" value="P:proteolysis"/>
    <property type="evidence" value="ECO:0007669"/>
    <property type="project" value="UniProtKB-KW"/>
</dbReference>
<evidence type="ECO:0000259" key="18">
    <source>
        <dbReference type="Pfam" id="PF04389"/>
    </source>
</evidence>
<feature type="transmembrane region" description="Helical" evidence="17">
    <location>
        <begin position="13"/>
        <end position="31"/>
    </location>
</feature>
<organism evidence="21 22">
    <name type="scientific">Canariomyces notabilis</name>
    <dbReference type="NCBI Taxonomy" id="2074819"/>
    <lineage>
        <taxon>Eukaryota</taxon>
        <taxon>Fungi</taxon>
        <taxon>Dikarya</taxon>
        <taxon>Ascomycota</taxon>
        <taxon>Pezizomycotina</taxon>
        <taxon>Sordariomycetes</taxon>
        <taxon>Sordariomycetidae</taxon>
        <taxon>Sordariales</taxon>
        <taxon>Chaetomiaceae</taxon>
        <taxon>Canariomyces</taxon>
    </lineage>
</organism>
<sequence>MIANPFSFRTGPVTFWTTVTYLALLIPIIVINEATPPAPREPSPVAGVNLTQAWLDLSTITRAYHPYNSRYNEVVRDFLLERIRSILAENGVAWTTDRSGQSSQDAAVTVFDDMTSNCTFLMATSIVPDPNAAQVAAYFEGTNILVYIRGKADDQGSWWDSYGVDEARRNRNVLTLVNAHYDSVSTGYGATDDGMGVVTCLQLVQYFTHHGHQPERGIVIMFNNGEEDYLYGARALGQHPLMPYIHTFLNLEGAGAGGRANLFRTTDREVTAAYAGTSDPFGTVIGSDAFGLGFIRSGTDYSVLHDVYGQRGLDLAFFKPRARYHTNQDDAKHASKGSLWHMLSASIHTATRLSSDTGETFIGPRPDRAPGKVHNGSPSDGVWFDLFGKGFVLFGLRGLFAWSLTVLVATPLILVLVTYILHRLDRYYLFSSSIKTSYGEPDNEPVSIGGWKGFFRFPFALVVAGALTLGAAFLMRKVNPFIIYSSRYSVLAMMLSLFYFAFWAVMRGASSVRPSALHRGYVSIWLFILGWAALVAVTVAEDRFRISAGYMFVFLESAVFLSTFIALCDLFALPKKVAWAQRVREDQEAREFVQDRGRSPMLRQRSPVPPGTRGSNASASVSASAQGPHNADHGDQDDDSNTEAPTERTPLVGVNATSEPPRTTFATRYRRSISALVSSARGSSDAEAEPYEHEQAWSGRLLSWTWFPQFLLLGPFFIILVGQTCLMLVDAIHQTGADGSSLLLPYIIVFLMTVLLFLPVTPFIHRVSHHIPVILFAVFVATLMYNLAAFPFSDGNRYKAYFVQRLDLDSGENHVCYSGVEEYLRRMLAEIPSASGQELSCSESKRPGLVSCCYDGSGVPPNLVDSSGEASHSSSLVTINATRTAENRARIEVSANNTKACFLEFERPVSALHVHGSSGWDGRFGQFPESGVKTLRLWHRSWNEPWVVDIEWPGDKSNDGVVHGSGESEGLKLRDPGSVFHGAAVCMWSDANVPGMIPALDEALMFSPTWSAITKFAEGLVEGRKGFSV</sequence>
<feature type="transmembrane region" description="Helical" evidence="17">
    <location>
        <begin position="770"/>
        <end position="792"/>
    </location>
</feature>
<dbReference type="InterPro" id="IPR053975">
    <property type="entry name" value="PFF1_C"/>
</dbReference>
<dbReference type="AlphaFoldDB" id="A0AAN6TI26"/>
<evidence type="ECO:0000259" key="20">
    <source>
        <dbReference type="Pfam" id="PF22251"/>
    </source>
</evidence>
<feature type="transmembrane region" description="Helical" evidence="17">
    <location>
        <begin position="399"/>
        <end position="421"/>
    </location>
</feature>
<keyword evidence="6 15" id="KW-0645">Protease</keyword>
<reference evidence="21" key="1">
    <citation type="journal article" date="2023" name="Mol. Phylogenet. Evol.">
        <title>Genome-scale phylogeny and comparative genomics of the fungal order Sordariales.</title>
        <authorList>
            <person name="Hensen N."/>
            <person name="Bonometti L."/>
            <person name="Westerberg I."/>
            <person name="Brannstrom I.O."/>
            <person name="Guillou S."/>
            <person name="Cros-Aarteil S."/>
            <person name="Calhoun S."/>
            <person name="Haridas S."/>
            <person name="Kuo A."/>
            <person name="Mondo S."/>
            <person name="Pangilinan J."/>
            <person name="Riley R."/>
            <person name="LaButti K."/>
            <person name="Andreopoulos B."/>
            <person name="Lipzen A."/>
            <person name="Chen C."/>
            <person name="Yan M."/>
            <person name="Daum C."/>
            <person name="Ng V."/>
            <person name="Clum A."/>
            <person name="Steindorff A."/>
            <person name="Ohm R.A."/>
            <person name="Martin F."/>
            <person name="Silar P."/>
            <person name="Natvig D.O."/>
            <person name="Lalanne C."/>
            <person name="Gautier V."/>
            <person name="Ament-Velasquez S.L."/>
            <person name="Kruys A."/>
            <person name="Hutchinson M.I."/>
            <person name="Powell A.J."/>
            <person name="Barry K."/>
            <person name="Miller A.N."/>
            <person name="Grigoriev I.V."/>
            <person name="Debuchy R."/>
            <person name="Gladieux P."/>
            <person name="Hiltunen Thoren M."/>
            <person name="Johannesson H."/>
        </authorList>
    </citation>
    <scope>NUCLEOTIDE SEQUENCE</scope>
    <source>
        <strain evidence="21">CBS 508.74</strain>
    </source>
</reference>
<gene>
    <name evidence="21" type="ORF">N656DRAFT_704691</name>
</gene>
<feature type="compositionally biased region" description="Low complexity" evidence="16">
    <location>
        <begin position="615"/>
        <end position="625"/>
    </location>
</feature>
<dbReference type="GO" id="GO:0008235">
    <property type="term" value="F:metalloexopeptidase activity"/>
    <property type="evidence" value="ECO:0007669"/>
    <property type="project" value="InterPro"/>
</dbReference>
<dbReference type="GO" id="GO:0046872">
    <property type="term" value="F:metal ion binding"/>
    <property type="evidence" value="ECO:0007669"/>
    <property type="project" value="UniProtKB-KW"/>
</dbReference>
<dbReference type="RefSeq" id="XP_064672439.1">
    <property type="nucleotide sequence ID" value="XM_064811199.1"/>
</dbReference>
<keyword evidence="22" id="KW-1185">Reference proteome</keyword>
<evidence type="ECO:0000256" key="2">
    <source>
        <dbReference type="ARBA" id="ARBA00003273"/>
    </source>
</evidence>
<dbReference type="EC" id="3.4.-.-" evidence="15"/>
<comment type="similarity">
    <text evidence="4 15">Belongs to the peptidase M28 family.</text>
</comment>
<dbReference type="FunFam" id="3.40.630.10:FF:000057">
    <property type="entry name" value="Vacuolar membrane protease"/>
    <property type="match status" value="1"/>
</dbReference>
<feature type="domain" description="Vacuolar membrane protease C-terminal" evidence="19">
    <location>
        <begin position="799"/>
        <end position="1022"/>
    </location>
</feature>
<evidence type="ECO:0000256" key="15">
    <source>
        <dbReference type="RuleBase" id="RU361240"/>
    </source>
</evidence>
<dbReference type="EMBL" id="MU853336">
    <property type="protein sequence ID" value="KAK4114869.1"/>
    <property type="molecule type" value="Genomic_DNA"/>
</dbReference>
<keyword evidence="10 15" id="KW-0862">Zinc</keyword>
<reference evidence="21" key="2">
    <citation type="submission" date="2023-05" db="EMBL/GenBank/DDBJ databases">
        <authorList>
            <consortium name="Lawrence Berkeley National Laboratory"/>
            <person name="Steindorff A."/>
            <person name="Hensen N."/>
            <person name="Bonometti L."/>
            <person name="Westerberg I."/>
            <person name="Brannstrom I.O."/>
            <person name="Guillou S."/>
            <person name="Cros-Aarteil S."/>
            <person name="Calhoun S."/>
            <person name="Haridas S."/>
            <person name="Kuo A."/>
            <person name="Mondo S."/>
            <person name="Pangilinan J."/>
            <person name="Riley R."/>
            <person name="Labutti K."/>
            <person name="Andreopoulos B."/>
            <person name="Lipzen A."/>
            <person name="Chen C."/>
            <person name="Yanf M."/>
            <person name="Daum C."/>
            <person name="Ng V."/>
            <person name="Clum A."/>
            <person name="Ohm R."/>
            <person name="Martin F."/>
            <person name="Silar P."/>
            <person name="Natvig D."/>
            <person name="Lalanne C."/>
            <person name="Gautier V."/>
            <person name="Ament-Velasquez S.L."/>
            <person name="Kruys A."/>
            <person name="Hutchinson M.I."/>
            <person name="Powell A.J."/>
            <person name="Barry K."/>
            <person name="Miller A.N."/>
            <person name="Grigoriev I.V."/>
            <person name="Debuchy R."/>
            <person name="Gladieux P."/>
            <person name="Thoren M.H."/>
            <person name="Johannesson H."/>
        </authorList>
    </citation>
    <scope>NUCLEOTIDE SEQUENCE</scope>
    <source>
        <strain evidence="21">CBS 508.74</strain>
    </source>
</reference>
<evidence type="ECO:0000256" key="1">
    <source>
        <dbReference type="ARBA" id="ARBA00001947"/>
    </source>
</evidence>
<evidence type="ECO:0000256" key="17">
    <source>
        <dbReference type="SAM" id="Phobius"/>
    </source>
</evidence>
<evidence type="ECO:0000256" key="10">
    <source>
        <dbReference type="ARBA" id="ARBA00022833"/>
    </source>
</evidence>
<dbReference type="Pfam" id="PF22251">
    <property type="entry name" value="PFF1_TM"/>
    <property type="match status" value="1"/>
</dbReference>
<dbReference type="Proteomes" id="UP001302812">
    <property type="component" value="Unassembled WGS sequence"/>
</dbReference>
<dbReference type="Pfam" id="PF04389">
    <property type="entry name" value="Peptidase_M28"/>
    <property type="match status" value="1"/>
</dbReference>
<feature type="domain" description="Vacuolar membrane protease transmembrane" evidence="20">
    <location>
        <begin position="455"/>
        <end position="771"/>
    </location>
</feature>
<comment type="subcellular location">
    <subcellularLocation>
        <location evidence="3">Vacuole membrane</location>
        <topology evidence="3">Multi-pass membrane protein</topology>
    </subcellularLocation>
</comment>
<evidence type="ECO:0000256" key="7">
    <source>
        <dbReference type="ARBA" id="ARBA00022692"/>
    </source>
</evidence>
<keyword evidence="14" id="KW-0325">Glycoprotein</keyword>
<dbReference type="InterPro" id="IPR053976">
    <property type="entry name" value="PFF1_TM"/>
</dbReference>
<dbReference type="CDD" id="cd03875">
    <property type="entry name" value="M28_Fxna_like"/>
    <property type="match status" value="1"/>
</dbReference>
<proteinExistence type="inferred from homology"/>
<feature type="region of interest" description="Disordered" evidence="16">
    <location>
        <begin position="590"/>
        <end position="663"/>
    </location>
</feature>
<dbReference type="InterPro" id="IPR007484">
    <property type="entry name" value="Peptidase_M28"/>
</dbReference>
<dbReference type="Pfam" id="PF22250">
    <property type="entry name" value="PFF1_C"/>
    <property type="match status" value="1"/>
</dbReference>
<evidence type="ECO:0000256" key="11">
    <source>
        <dbReference type="ARBA" id="ARBA00022989"/>
    </source>
</evidence>
<dbReference type="GeneID" id="89935324"/>
<keyword evidence="9 15" id="KW-0378">Hydrolase</keyword>
<feature type="domain" description="Peptidase M28" evidence="18">
    <location>
        <begin position="171"/>
        <end position="347"/>
    </location>
</feature>
<dbReference type="PANTHER" id="PTHR12147:SF58">
    <property type="entry name" value="VACUOLAR MEMBRANE PROTEASE"/>
    <property type="match status" value="1"/>
</dbReference>
<evidence type="ECO:0000256" key="14">
    <source>
        <dbReference type="ARBA" id="ARBA00023180"/>
    </source>
</evidence>
<dbReference type="InterPro" id="IPR048024">
    <property type="entry name" value="Fxna-like_M28_dom"/>
</dbReference>
<dbReference type="PANTHER" id="PTHR12147">
    <property type="entry name" value="METALLOPEPTIDASE M28 FAMILY MEMBER"/>
    <property type="match status" value="1"/>
</dbReference>
<comment type="function">
    <text evidence="2">May be involved in vacuolar sorting and osmoregulation.</text>
</comment>
<comment type="cofactor">
    <cofactor evidence="1">
        <name>Zn(2+)</name>
        <dbReference type="ChEBI" id="CHEBI:29105"/>
    </cofactor>
</comment>
<evidence type="ECO:0000256" key="6">
    <source>
        <dbReference type="ARBA" id="ARBA00022670"/>
    </source>
</evidence>
<keyword evidence="7 17" id="KW-0812">Transmembrane</keyword>
<evidence type="ECO:0000259" key="19">
    <source>
        <dbReference type="Pfam" id="PF22250"/>
    </source>
</evidence>
<keyword evidence="12" id="KW-0482">Metalloprotease</keyword>
<keyword evidence="11 17" id="KW-1133">Transmembrane helix</keyword>
<protein>
    <recommendedName>
        <fullName evidence="15">Peptide hydrolase</fullName>
        <ecNumber evidence="15">3.4.-.-</ecNumber>
    </recommendedName>
</protein>
<feature type="transmembrane region" description="Helical" evidence="17">
    <location>
        <begin position="741"/>
        <end position="764"/>
    </location>
</feature>
<name>A0AAN6TI26_9PEZI</name>
<dbReference type="Gene3D" id="3.40.630.10">
    <property type="entry name" value="Zn peptidases"/>
    <property type="match status" value="1"/>
</dbReference>
<evidence type="ECO:0000256" key="12">
    <source>
        <dbReference type="ARBA" id="ARBA00023049"/>
    </source>
</evidence>
<keyword evidence="13 17" id="KW-0472">Membrane</keyword>
<evidence type="ECO:0000256" key="13">
    <source>
        <dbReference type="ARBA" id="ARBA00023136"/>
    </source>
</evidence>
<dbReference type="InterPro" id="IPR045175">
    <property type="entry name" value="M28_fam"/>
</dbReference>
<evidence type="ECO:0000256" key="8">
    <source>
        <dbReference type="ARBA" id="ARBA00022723"/>
    </source>
</evidence>
<keyword evidence="5" id="KW-0926">Vacuole</keyword>
<evidence type="ECO:0000256" key="4">
    <source>
        <dbReference type="ARBA" id="ARBA00010918"/>
    </source>
</evidence>
<keyword evidence="8 15" id="KW-0479">Metal-binding</keyword>
<evidence type="ECO:0000256" key="9">
    <source>
        <dbReference type="ARBA" id="ARBA00022801"/>
    </source>
</evidence>
<evidence type="ECO:0000256" key="16">
    <source>
        <dbReference type="SAM" id="MobiDB-lite"/>
    </source>
</evidence>
<feature type="transmembrane region" description="Helical" evidence="17">
    <location>
        <begin position="706"/>
        <end position="729"/>
    </location>
</feature>
<feature type="transmembrane region" description="Helical" evidence="17">
    <location>
        <begin position="454"/>
        <end position="475"/>
    </location>
</feature>
<feature type="transmembrane region" description="Helical" evidence="17">
    <location>
        <begin position="487"/>
        <end position="506"/>
    </location>
</feature>
<dbReference type="GO" id="GO:0005774">
    <property type="term" value="C:vacuolar membrane"/>
    <property type="evidence" value="ECO:0007669"/>
    <property type="project" value="UniProtKB-SubCell"/>
</dbReference>
<evidence type="ECO:0000256" key="3">
    <source>
        <dbReference type="ARBA" id="ARBA00004128"/>
    </source>
</evidence>
<evidence type="ECO:0000313" key="22">
    <source>
        <dbReference type="Proteomes" id="UP001302812"/>
    </source>
</evidence>
<evidence type="ECO:0000256" key="5">
    <source>
        <dbReference type="ARBA" id="ARBA00022554"/>
    </source>
</evidence>
<dbReference type="SUPFAM" id="SSF53187">
    <property type="entry name" value="Zn-dependent exopeptidases"/>
    <property type="match status" value="1"/>
</dbReference>
<accession>A0AAN6TI26</accession>
<feature type="transmembrane region" description="Helical" evidence="17">
    <location>
        <begin position="518"/>
        <end position="540"/>
    </location>
</feature>
<comment type="caution">
    <text evidence="21">The sequence shown here is derived from an EMBL/GenBank/DDBJ whole genome shotgun (WGS) entry which is preliminary data.</text>
</comment>